<evidence type="ECO:0000259" key="7">
    <source>
        <dbReference type="PROSITE" id="PS50106"/>
    </source>
</evidence>
<dbReference type="GO" id="GO:0016020">
    <property type="term" value="C:membrane"/>
    <property type="evidence" value="ECO:0007669"/>
    <property type="project" value="UniProtKB-SubCell"/>
</dbReference>
<reference evidence="8" key="1">
    <citation type="submission" date="2018-11" db="EMBL/GenBank/DDBJ databases">
        <authorList>
            <person name="Alioto T."/>
            <person name="Alioto T."/>
        </authorList>
    </citation>
    <scope>NUCLEOTIDE SEQUENCE</scope>
</reference>
<evidence type="ECO:0000256" key="3">
    <source>
        <dbReference type="ARBA" id="ARBA00023136"/>
    </source>
</evidence>
<dbReference type="InterPro" id="IPR027417">
    <property type="entry name" value="P-loop_NTPase"/>
</dbReference>
<keyword evidence="2" id="KW-0677">Repeat</keyword>
<organism evidence="8 9">
    <name type="scientific">Mytilus galloprovincialis</name>
    <name type="common">Mediterranean mussel</name>
    <dbReference type="NCBI Taxonomy" id="29158"/>
    <lineage>
        <taxon>Eukaryota</taxon>
        <taxon>Metazoa</taxon>
        <taxon>Spiralia</taxon>
        <taxon>Lophotrochozoa</taxon>
        <taxon>Mollusca</taxon>
        <taxon>Bivalvia</taxon>
        <taxon>Autobranchia</taxon>
        <taxon>Pteriomorphia</taxon>
        <taxon>Mytilida</taxon>
        <taxon>Mytiloidea</taxon>
        <taxon>Mytilidae</taxon>
        <taxon>Mytilinae</taxon>
        <taxon>Mytilus</taxon>
    </lineage>
</organism>
<accession>A0A8B6DCK9</accession>
<sequence>MSHNKQDIVRQPPVAPPPKPQKDHNQQKHWSQRIQETVVSALPEGEFGIHLKGGADNGQFCYISELKLSQLTFHNGKLYVDDIILEIQGQKIAGYTLRDATIWLKQVGQNGAPIMVKTLKIGLLPRDLKQYLAARFQKGSVDHDLQQTIRDNLYLRTVPCTTRKPRPKEKNGLDYTFLSMEEFLHLEKDGKLLESGVYGGNHYGTPKPPHEPKGPLLRRTGSVGQVADKRKRTRSIGDPGSAKSSPVPFHEEISRKKSLERAHSSTDLGPLPPNWEMAYTDDGHPYFIDHDTEATHWLDPRLSHLQKQTAMDCNDDGDFIYTRTMVLLQKVNGGRGKSSIIDMDSKSDASNVSGVIDSDESRAKSLSDNSDSVSKNSLDSLTKSVSSGTSESDITMVYSPSRSISSGTSELGIAMVNSPARSVSSGTSESGIAMGNSPSRSVSSGTSDSGIIMINGIAIPTKPGQLIPLTECAKHGKGEDCRCKVVFKVSKGKYSAVLIKRAICF</sequence>
<feature type="compositionally biased region" description="Polar residues" evidence="4">
    <location>
        <begin position="366"/>
        <end position="393"/>
    </location>
</feature>
<dbReference type="InterPro" id="IPR020590">
    <property type="entry name" value="Guanylate_kinase_CS"/>
</dbReference>
<dbReference type="PROSITE" id="PS50020">
    <property type="entry name" value="WW_DOMAIN_2"/>
    <property type="match status" value="1"/>
</dbReference>
<evidence type="ECO:0000313" key="9">
    <source>
        <dbReference type="Proteomes" id="UP000596742"/>
    </source>
</evidence>
<dbReference type="InterPro" id="IPR001202">
    <property type="entry name" value="WW_dom"/>
</dbReference>
<dbReference type="Proteomes" id="UP000596742">
    <property type="component" value="Unassembled WGS sequence"/>
</dbReference>
<dbReference type="FunFam" id="3.30.63.10:FF:000002">
    <property type="entry name" value="Guanylate kinase 1"/>
    <property type="match status" value="1"/>
</dbReference>
<feature type="region of interest" description="Disordered" evidence="4">
    <location>
        <begin position="199"/>
        <end position="276"/>
    </location>
</feature>
<comment type="caution">
    <text evidence="8">The sequence shown here is derived from an EMBL/GenBank/DDBJ whole genome shotgun (WGS) entry which is preliminary data.</text>
</comment>
<protein>
    <submittedName>
        <fullName evidence="8">Atrophin-1 interacting protein 1</fullName>
    </submittedName>
</protein>
<dbReference type="InterPro" id="IPR036020">
    <property type="entry name" value="WW_dom_sf"/>
</dbReference>
<evidence type="ECO:0000256" key="2">
    <source>
        <dbReference type="ARBA" id="ARBA00022737"/>
    </source>
</evidence>
<evidence type="ECO:0000313" key="8">
    <source>
        <dbReference type="EMBL" id="VDI18259.1"/>
    </source>
</evidence>
<feature type="region of interest" description="Disordered" evidence="4">
    <location>
        <begin position="424"/>
        <end position="446"/>
    </location>
</feature>
<dbReference type="PROSITE" id="PS50106">
    <property type="entry name" value="PDZ"/>
    <property type="match status" value="1"/>
</dbReference>
<dbReference type="EMBL" id="UYJE01003313">
    <property type="protein sequence ID" value="VDI18259.1"/>
    <property type="molecule type" value="Genomic_DNA"/>
</dbReference>
<dbReference type="SUPFAM" id="SSF52540">
    <property type="entry name" value="P-loop containing nucleoside triphosphate hydrolases"/>
    <property type="match status" value="1"/>
</dbReference>
<dbReference type="SUPFAM" id="SSF51045">
    <property type="entry name" value="WW domain"/>
    <property type="match status" value="1"/>
</dbReference>
<dbReference type="PANTHER" id="PTHR10316:SF40">
    <property type="entry name" value="LD27118P"/>
    <property type="match status" value="1"/>
</dbReference>
<evidence type="ECO:0000256" key="1">
    <source>
        <dbReference type="ARBA" id="ARBA00004170"/>
    </source>
</evidence>
<gene>
    <name evidence="8" type="ORF">MGAL_10B091728</name>
</gene>
<evidence type="ECO:0000259" key="5">
    <source>
        <dbReference type="PROSITE" id="PS50020"/>
    </source>
</evidence>
<dbReference type="Pfam" id="PF00397">
    <property type="entry name" value="WW"/>
    <property type="match status" value="1"/>
</dbReference>
<name>A0A8B6DCK9_MYTGA</name>
<dbReference type="Gene3D" id="2.20.70.10">
    <property type="match status" value="1"/>
</dbReference>
<dbReference type="PANTHER" id="PTHR10316">
    <property type="entry name" value="MEMBRANE ASSOCIATED GUANYLATE KINASE-RELATED"/>
    <property type="match status" value="1"/>
</dbReference>
<proteinExistence type="predicted"/>
<dbReference type="CDD" id="cd00201">
    <property type="entry name" value="WW"/>
    <property type="match status" value="1"/>
</dbReference>
<feature type="region of interest" description="Disordered" evidence="4">
    <location>
        <begin position="335"/>
        <end position="393"/>
    </location>
</feature>
<feature type="compositionally biased region" description="Low complexity" evidence="4">
    <location>
        <begin position="435"/>
        <end position="446"/>
    </location>
</feature>
<keyword evidence="9" id="KW-1185">Reference proteome</keyword>
<feature type="domain" description="PDZ" evidence="7">
    <location>
        <begin position="36"/>
        <end position="109"/>
    </location>
</feature>
<dbReference type="Gene3D" id="3.30.63.10">
    <property type="entry name" value="Guanylate Kinase phosphate binding domain"/>
    <property type="match status" value="1"/>
</dbReference>
<dbReference type="InterPro" id="IPR036034">
    <property type="entry name" value="PDZ_sf"/>
</dbReference>
<evidence type="ECO:0000256" key="4">
    <source>
        <dbReference type="SAM" id="MobiDB-lite"/>
    </source>
</evidence>
<keyword evidence="3" id="KW-0472">Membrane</keyword>
<dbReference type="Pfam" id="PF00625">
    <property type="entry name" value="Guanylate_kin"/>
    <property type="match status" value="1"/>
</dbReference>
<dbReference type="PROSITE" id="PS00856">
    <property type="entry name" value="GUANYLATE_KINASE_1"/>
    <property type="match status" value="1"/>
</dbReference>
<dbReference type="Gene3D" id="2.30.42.10">
    <property type="match status" value="1"/>
</dbReference>
<dbReference type="InterPro" id="IPR001478">
    <property type="entry name" value="PDZ"/>
</dbReference>
<dbReference type="GO" id="GO:0007165">
    <property type="term" value="P:signal transduction"/>
    <property type="evidence" value="ECO:0007669"/>
    <property type="project" value="TreeGrafter"/>
</dbReference>
<comment type="subcellular location">
    <subcellularLocation>
        <location evidence="1">Membrane</location>
        <topology evidence="1">Peripheral membrane protein</topology>
    </subcellularLocation>
</comment>
<dbReference type="SUPFAM" id="SSF50156">
    <property type="entry name" value="PDZ domain-like"/>
    <property type="match status" value="1"/>
</dbReference>
<dbReference type="InterPro" id="IPR008145">
    <property type="entry name" value="GK/Ca_channel_bsu"/>
</dbReference>
<dbReference type="PROSITE" id="PS50052">
    <property type="entry name" value="GUANYLATE_KINASE_2"/>
    <property type="match status" value="1"/>
</dbReference>
<dbReference type="AlphaFoldDB" id="A0A8B6DCK9"/>
<feature type="domain" description="WW" evidence="5">
    <location>
        <begin position="269"/>
        <end position="302"/>
    </location>
</feature>
<dbReference type="SMART" id="SM00072">
    <property type="entry name" value="GuKc"/>
    <property type="match status" value="1"/>
</dbReference>
<dbReference type="SMART" id="SM00456">
    <property type="entry name" value="WW"/>
    <property type="match status" value="1"/>
</dbReference>
<dbReference type="InterPro" id="IPR008144">
    <property type="entry name" value="Guanylate_kin-like_dom"/>
</dbReference>
<feature type="region of interest" description="Disordered" evidence="4">
    <location>
        <begin position="1"/>
        <end position="32"/>
    </location>
</feature>
<dbReference type="GO" id="GO:0005737">
    <property type="term" value="C:cytoplasm"/>
    <property type="evidence" value="ECO:0007669"/>
    <property type="project" value="TreeGrafter"/>
</dbReference>
<feature type="compositionally biased region" description="Basic and acidic residues" evidence="4">
    <location>
        <begin position="249"/>
        <end position="264"/>
    </location>
</feature>
<evidence type="ECO:0000259" key="6">
    <source>
        <dbReference type="PROSITE" id="PS50052"/>
    </source>
</evidence>
<feature type="domain" description="Guanylate kinase-like" evidence="6">
    <location>
        <begin position="112"/>
        <end position="205"/>
    </location>
</feature>
<dbReference type="OrthoDB" id="66881at2759"/>
<dbReference type="Pfam" id="PF00595">
    <property type="entry name" value="PDZ"/>
    <property type="match status" value="1"/>
</dbReference>